<name>A0A4R3I049_PAULE</name>
<dbReference type="GO" id="GO:0000725">
    <property type="term" value="P:recombinational repair"/>
    <property type="evidence" value="ECO:0007669"/>
    <property type="project" value="TreeGrafter"/>
</dbReference>
<dbReference type="GO" id="GO:0003677">
    <property type="term" value="F:DNA binding"/>
    <property type="evidence" value="ECO:0007669"/>
    <property type="project" value="InterPro"/>
</dbReference>
<keyword evidence="3 6" id="KW-0347">Helicase</keyword>
<reference evidence="8 9" key="1">
    <citation type="submission" date="2019-03" db="EMBL/GenBank/DDBJ databases">
        <title>Genomic Encyclopedia of Type Strains, Phase IV (KMG-IV): sequencing the most valuable type-strain genomes for metagenomic binning, comparative biology and taxonomic classification.</title>
        <authorList>
            <person name="Goeker M."/>
        </authorList>
    </citation>
    <scope>NUCLEOTIDE SEQUENCE [LARGE SCALE GENOMIC DNA]</scope>
    <source>
        <strain evidence="8 9">DSM 7445</strain>
    </source>
</reference>
<protein>
    <recommendedName>
        <fullName evidence="5">DNA 3'-5' helicase II</fullName>
    </recommendedName>
</protein>
<evidence type="ECO:0000313" key="9">
    <source>
        <dbReference type="Proteomes" id="UP000295382"/>
    </source>
</evidence>
<evidence type="ECO:0000313" key="8">
    <source>
        <dbReference type="EMBL" id="TCS37925.1"/>
    </source>
</evidence>
<evidence type="ECO:0000259" key="7">
    <source>
        <dbReference type="PROSITE" id="PS51198"/>
    </source>
</evidence>
<keyword evidence="2 6" id="KW-0378">Hydrolase</keyword>
<gene>
    <name evidence="8" type="ORF">EDC30_103217</name>
</gene>
<evidence type="ECO:0000256" key="3">
    <source>
        <dbReference type="ARBA" id="ARBA00022806"/>
    </source>
</evidence>
<dbReference type="Proteomes" id="UP000295382">
    <property type="component" value="Unassembled WGS sequence"/>
</dbReference>
<sequence>MNAELDLDEARQALLASKDNLLILGGPGSGKTTISLLKASTEIRNGTLLPGQKILFLSFARATIGRVAQHAQALLSASETDALEINTYHGFAWNLLRSHGYLMRAGRPLQLLPPPEAAARLSVVVGNAAREEEKHRLLRDEGLLHFDLFAQVSAKLLQRSRALSRILCDVYPIVILDEFQDTNEDEWALVQCMGLYSRLIALADAEQRIYEFRGADPQRIAQFINSFLPQTFDFGIANHRSNGTDIAQFGNDLLSGANKGKQYHDVELKRYSVYRGLHPLYHLKMQVLASIRRRKAVGTPEWALAILVPSKQLMLQVSDYLSSDTDKLPKIGHEVALDTAGPSLAASVIAALLEGGDTVDDVRRRLLSTLCVYLKGRKSDGVPAKNDLELVSAFEDYLTAGKPGKKKKKHLEAVAQIAKLRCDLALSGSPTDDWLAVRSLLEFSGVDEFVQLAGDAKYLRLLHKGAVLRSRLGEIWRAKANYAGAEKAVRDALVQEHFNASMKEWKGIHVMTIHKSKGKEFTEVIVYEALYQGRIVRKDATDREAGQALLALRVAVTRAMKRVTIMTPKIEQCIFL</sequence>
<dbReference type="GO" id="GO:0005524">
    <property type="term" value="F:ATP binding"/>
    <property type="evidence" value="ECO:0007669"/>
    <property type="project" value="UniProtKB-UniRule"/>
</dbReference>
<dbReference type="SUPFAM" id="SSF52540">
    <property type="entry name" value="P-loop containing nucleoside triphosphate hydrolases"/>
    <property type="match status" value="1"/>
</dbReference>
<dbReference type="PANTHER" id="PTHR11070:SF2">
    <property type="entry name" value="ATP-DEPENDENT DNA HELICASE SRS2"/>
    <property type="match status" value="1"/>
</dbReference>
<evidence type="ECO:0000256" key="5">
    <source>
        <dbReference type="ARBA" id="ARBA00034923"/>
    </source>
</evidence>
<dbReference type="Pfam" id="PF00580">
    <property type="entry name" value="UvrD-helicase"/>
    <property type="match status" value="2"/>
</dbReference>
<keyword evidence="4 6" id="KW-0067">ATP-binding</keyword>
<evidence type="ECO:0000256" key="4">
    <source>
        <dbReference type="ARBA" id="ARBA00022840"/>
    </source>
</evidence>
<comment type="caution">
    <text evidence="8">The sequence shown here is derived from an EMBL/GenBank/DDBJ whole genome shotgun (WGS) entry which is preliminary data.</text>
</comment>
<organism evidence="8 9">
    <name type="scientific">Paucimonas lemoignei</name>
    <name type="common">Pseudomonas lemoignei</name>
    <dbReference type="NCBI Taxonomy" id="29443"/>
    <lineage>
        <taxon>Bacteria</taxon>
        <taxon>Pseudomonadati</taxon>
        <taxon>Pseudomonadota</taxon>
        <taxon>Betaproteobacteria</taxon>
        <taxon>Burkholderiales</taxon>
        <taxon>Burkholderiaceae</taxon>
        <taxon>Paucimonas</taxon>
    </lineage>
</organism>
<feature type="binding site" evidence="6">
    <location>
        <begin position="25"/>
        <end position="32"/>
    </location>
    <ligand>
        <name>ATP</name>
        <dbReference type="ChEBI" id="CHEBI:30616"/>
    </ligand>
</feature>
<dbReference type="RefSeq" id="WP_132257994.1">
    <property type="nucleotide sequence ID" value="NZ_SLZQ01000003.1"/>
</dbReference>
<dbReference type="GO" id="GO:0043138">
    <property type="term" value="F:3'-5' DNA helicase activity"/>
    <property type="evidence" value="ECO:0007669"/>
    <property type="project" value="TreeGrafter"/>
</dbReference>
<proteinExistence type="predicted"/>
<feature type="domain" description="UvrD-like helicase ATP-binding" evidence="7">
    <location>
        <begin position="4"/>
        <end position="242"/>
    </location>
</feature>
<dbReference type="InterPro" id="IPR000212">
    <property type="entry name" value="DNA_helicase_UvrD/REP"/>
</dbReference>
<dbReference type="EMBL" id="SLZQ01000003">
    <property type="protein sequence ID" value="TCS37925.1"/>
    <property type="molecule type" value="Genomic_DNA"/>
</dbReference>
<accession>A0A4R3I049</accession>
<dbReference type="Gene3D" id="3.40.50.300">
    <property type="entry name" value="P-loop containing nucleotide triphosphate hydrolases"/>
    <property type="match status" value="2"/>
</dbReference>
<keyword evidence="9" id="KW-1185">Reference proteome</keyword>
<dbReference type="AlphaFoldDB" id="A0A4R3I049"/>
<dbReference type="InterPro" id="IPR014016">
    <property type="entry name" value="UvrD-like_ATP-bd"/>
</dbReference>
<dbReference type="OrthoDB" id="7211215at2"/>
<dbReference type="PANTHER" id="PTHR11070">
    <property type="entry name" value="UVRD / RECB / PCRA DNA HELICASE FAMILY MEMBER"/>
    <property type="match status" value="1"/>
</dbReference>
<dbReference type="GO" id="GO:0016787">
    <property type="term" value="F:hydrolase activity"/>
    <property type="evidence" value="ECO:0007669"/>
    <property type="project" value="UniProtKB-UniRule"/>
</dbReference>
<evidence type="ECO:0000256" key="2">
    <source>
        <dbReference type="ARBA" id="ARBA00022801"/>
    </source>
</evidence>
<keyword evidence="1 6" id="KW-0547">Nucleotide-binding</keyword>
<evidence type="ECO:0000256" key="1">
    <source>
        <dbReference type="ARBA" id="ARBA00022741"/>
    </source>
</evidence>
<evidence type="ECO:0000256" key="6">
    <source>
        <dbReference type="PROSITE-ProRule" id="PRU00560"/>
    </source>
</evidence>
<dbReference type="InterPro" id="IPR027417">
    <property type="entry name" value="P-loop_NTPase"/>
</dbReference>
<dbReference type="PROSITE" id="PS51198">
    <property type="entry name" value="UVRD_HELICASE_ATP_BIND"/>
    <property type="match status" value="1"/>
</dbReference>